<dbReference type="InterPro" id="IPR036890">
    <property type="entry name" value="HATPase_C_sf"/>
</dbReference>
<dbReference type="Gene3D" id="3.30.565.10">
    <property type="entry name" value="Histidine kinase-like ATPase, C-terminal domain"/>
    <property type="match status" value="1"/>
</dbReference>
<sequence>MTVNIADRHAAPTAVTVVERPRLPVRHQIAIEVAPHEQDVGRARHKLRETLISWGTEDGENLRSAELVASELLTNAIRYAPREEMALTAAEGAGSLLIEVEDGGNPSSAPTIQQGVAADAVSGRGMLIVDAMADEWSWRPLPNGGRGTWAVLPWPGGVAR</sequence>
<dbReference type="SUPFAM" id="SSF55874">
    <property type="entry name" value="ATPase domain of HSP90 chaperone/DNA topoisomerase II/histidine kinase"/>
    <property type="match status" value="1"/>
</dbReference>
<dbReference type="GO" id="GO:0005524">
    <property type="term" value="F:ATP binding"/>
    <property type="evidence" value="ECO:0007669"/>
    <property type="project" value="UniProtKB-KW"/>
</dbReference>
<dbReference type="EMBL" id="JBHSFS010000002">
    <property type="protein sequence ID" value="MFC4512253.1"/>
    <property type="molecule type" value="Genomic_DNA"/>
</dbReference>
<reference evidence="4" key="1">
    <citation type="journal article" date="2019" name="Int. J. Syst. Evol. Microbiol.">
        <title>The Global Catalogue of Microorganisms (GCM) 10K type strain sequencing project: providing services to taxonomists for standard genome sequencing and annotation.</title>
        <authorList>
            <consortium name="The Broad Institute Genomics Platform"/>
            <consortium name="The Broad Institute Genome Sequencing Center for Infectious Disease"/>
            <person name="Wu L."/>
            <person name="Ma J."/>
        </authorList>
    </citation>
    <scope>NUCLEOTIDE SEQUENCE [LARGE SCALE GENOMIC DNA]</scope>
    <source>
        <strain evidence="4">CECT 8064</strain>
    </source>
</reference>
<proteinExistence type="predicted"/>
<dbReference type="Proteomes" id="UP001595990">
    <property type="component" value="Unassembled WGS sequence"/>
</dbReference>
<feature type="domain" description="Histidine kinase/HSP90-like ATPase" evidence="2">
    <location>
        <begin position="38"/>
        <end position="144"/>
    </location>
</feature>
<dbReference type="PANTHER" id="PTHR35526:SF3">
    <property type="entry name" value="ANTI-SIGMA-F FACTOR RSBW"/>
    <property type="match status" value="1"/>
</dbReference>
<gene>
    <name evidence="3" type="ORF">ACFPEN_04810</name>
</gene>
<evidence type="ECO:0000259" key="2">
    <source>
        <dbReference type="Pfam" id="PF13581"/>
    </source>
</evidence>
<keyword evidence="1" id="KW-0418">Kinase</keyword>
<keyword evidence="1" id="KW-0723">Serine/threonine-protein kinase</keyword>
<protein>
    <submittedName>
        <fullName evidence="3">ATP-binding protein</fullName>
    </submittedName>
</protein>
<comment type="caution">
    <text evidence="3">The sequence shown here is derived from an EMBL/GenBank/DDBJ whole genome shotgun (WGS) entry which is preliminary data.</text>
</comment>
<evidence type="ECO:0000313" key="4">
    <source>
        <dbReference type="Proteomes" id="UP001595990"/>
    </source>
</evidence>
<organism evidence="3 4">
    <name type="scientific">Streptomyces ehimensis</name>
    <dbReference type="NCBI Taxonomy" id="68195"/>
    <lineage>
        <taxon>Bacteria</taxon>
        <taxon>Bacillati</taxon>
        <taxon>Actinomycetota</taxon>
        <taxon>Actinomycetes</taxon>
        <taxon>Kitasatosporales</taxon>
        <taxon>Streptomycetaceae</taxon>
        <taxon>Streptomyces</taxon>
    </lineage>
</organism>
<dbReference type="RefSeq" id="WP_417922329.1">
    <property type="nucleotide sequence ID" value="NZ_JBHSFS010000002.1"/>
</dbReference>
<accession>A0ABV9BCR5</accession>
<evidence type="ECO:0000256" key="1">
    <source>
        <dbReference type="ARBA" id="ARBA00022527"/>
    </source>
</evidence>
<dbReference type="PANTHER" id="PTHR35526">
    <property type="entry name" value="ANTI-SIGMA-F FACTOR RSBW-RELATED"/>
    <property type="match status" value="1"/>
</dbReference>
<keyword evidence="1" id="KW-0808">Transferase</keyword>
<dbReference type="InterPro" id="IPR003594">
    <property type="entry name" value="HATPase_dom"/>
</dbReference>
<keyword evidence="3" id="KW-0547">Nucleotide-binding</keyword>
<dbReference type="InterPro" id="IPR050267">
    <property type="entry name" value="Anti-sigma-factor_SerPK"/>
</dbReference>
<keyword evidence="4" id="KW-1185">Reference proteome</keyword>
<keyword evidence="3" id="KW-0067">ATP-binding</keyword>
<name>A0ABV9BCR5_9ACTN</name>
<evidence type="ECO:0000313" key="3">
    <source>
        <dbReference type="EMBL" id="MFC4512253.1"/>
    </source>
</evidence>
<dbReference type="Pfam" id="PF13581">
    <property type="entry name" value="HATPase_c_2"/>
    <property type="match status" value="1"/>
</dbReference>
<dbReference type="CDD" id="cd16936">
    <property type="entry name" value="HATPase_RsbW-like"/>
    <property type="match status" value="1"/>
</dbReference>